<name>A0A246ISM3_9BURK</name>
<dbReference type="RefSeq" id="WP_088388568.1">
    <property type="nucleotide sequence ID" value="NZ_NIOF01000022.1"/>
</dbReference>
<evidence type="ECO:0000313" key="3">
    <source>
        <dbReference type="Proteomes" id="UP000197468"/>
    </source>
</evidence>
<reference evidence="2 3" key="1">
    <citation type="journal article" date="2008" name="Int. J. Syst. Evol. Microbiol.">
        <title>Description of Roseateles aquatilis sp. nov. and Roseateles terrae sp. nov., in the class Betaproteobacteria, and emended description of the genus Roseateles.</title>
        <authorList>
            <person name="Gomila M."/>
            <person name="Bowien B."/>
            <person name="Falsen E."/>
            <person name="Moore E.R."/>
            <person name="Lalucat J."/>
        </authorList>
    </citation>
    <scope>NUCLEOTIDE SEQUENCE [LARGE SCALE GENOMIC DNA]</scope>
    <source>
        <strain evidence="2 3">CCUG 48205</strain>
    </source>
</reference>
<organism evidence="2 3">
    <name type="scientific">Roseateles aquatilis</name>
    <dbReference type="NCBI Taxonomy" id="431061"/>
    <lineage>
        <taxon>Bacteria</taxon>
        <taxon>Pseudomonadati</taxon>
        <taxon>Pseudomonadota</taxon>
        <taxon>Betaproteobacteria</taxon>
        <taxon>Burkholderiales</taxon>
        <taxon>Sphaerotilaceae</taxon>
        <taxon>Roseateles</taxon>
    </lineage>
</organism>
<feature type="region of interest" description="Disordered" evidence="1">
    <location>
        <begin position="147"/>
        <end position="170"/>
    </location>
</feature>
<dbReference type="Proteomes" id="UP000197468">
    <property type="component" value="Unassembled WGS sequence"/>
</dbReference>
<evidence type="ECO:0000313" key="2">
    <source>
        <dbReference type="EMBL" id="OWQ83220.1"/>
    </source>
</evidence>
<dbReference type="OrthoDB" id="7059884at2"/>
<sequence length="231" mass="25209">MPLDEAIERVGTALERQQLEAASTEVVAQHLGYKSANSGTALSAIASLRYFGLLDRPEDGMLAVTPAFKEFRFNPDEHQRRELLIRFLRTPPLFAELLDLYVGGLPSDANLRYELIQRGFLPSAAEACATVFRRSVEWVDYFRPQRENGSPAPASSPMVTPLPGNGAASAPPLEAPAAIASTSDADAIPVRLSGGRRAWIVVPPRLFEADKLRLKAQIDLLLTVEQETGEA</sequence>
<proteinExistence type="predicted"/>
<protein>
    <submittedName>
        <fullName evidence="2">Uncharacterized protein</fullName>
    </submittedName>
</protein>
<comment type="caution">
    <text evidence="2">The sequence shown here is derived from an EMBL/GenBank/DDBJ whole genome shotgun (WGS) entry which is preliminary data.</text>
</comment>
<keyword evidence="3" id="KW-1185">Reference proteome</keyword>
<dbReference type="EMBL" id="NIOF01000022">
    <property type="protein sequence ID" value="OWQ83220.1"/>
    <property type="molecule type" value="Genomic_DNA"/>
</dbReference>
<evidence type="ECO:0000256" key="1">
    <source>
        <dbReference type="SAM" id="MobiDB-lite"/>
    </source>
</evidence>
<accession>A0A246ISM3</accession>
<gene>
    <name evidence="2" type="ORF">CDN99_26640</name>
</gene>
<dbReference type="AlphaFoldDB" id="A0A246ISM3"/>